<reference evidence="1" key="1">
    <citation type="submission" date="2019-08" db="EMBL/GenBank/DDBJ databases">
        <authorList>
            <person name="Kucharzyk K."/>
            <person name="Murdoch R.W."/>
            <person name="Higgins S."/>
            <person name="Loffler F."/>
        </authorList>
    </citation>
    <scope>NUCLEOTIDE SEQUENCE</scope>
</reference>
<accession>A0A645HG16</accession>
<gene>
    <name evidence="1" type="ORF">SDC9_185499</name>
</gene>
<proteinExistence type="predicted"/>
<sequence>MRFSGCFPDKDAFPCQCLVDDGMVLASLIPVDHHKVADCRIVRQIDCSMTHFTGYFRQQLRFSGRNPIQFLVLRDDSGWMQIRIKGRLLREPVRESQIC</sequence>
<comment type="caution">
    <text evidence="1">The sequence shown here is derived from an EMBL/GenBank/DDBJ whole genome shotgun (WGS) entry which is preliminary data.</text>
</comment>
<protein>
    <submittedName>
        <fullName evidence="1">Uncharacterized protein</fullName>
    </submittedName>
</protein>
<dbReference type="EMBL" id="VSSQ01092930">
    <property type="protein sequence ID" value="MPN37978.1"/>
    <property type="molecule type" value="Genomic_DNA"/>
</dbReference>
<name>A0A645HG16_9ZZZZ</name>
<dbReference type="AlphaFoldDB" id="A0A645HG16"/>
<evidence type="ECO:0000313" key="1">
    <source>
        <dbReference type="EMBL" id="MPN37978.1"/>
    </source>
</evidence>
<organism evidence="1">
    <name type="scientific">bioreactor metagenome</name>
    <dbReference type="NCBI Taxonomy" id="1076179"/>
    <lineage>
        <taxon>unclassified sequences</taxon>
        <taxon>metagenomes</taxon>
        <taxon>ecological metagenomes</taxon>
    </lineage>
</organism>